<name>A0A164U149_9AGAM</name>
<protein>
    <submittedName>
        <fullName evidence="1">Uncharacterized protein</fullName>
    </submittedName>
</protein>
<keyword evidence="2" id="KW-1185">Reference proteome</keyword>
<proteinExistence type="predicted"/>
<sequence>LTIVQANFILIAAESSSELSFLPIGMTLEDMSPEYLYALAIATMASFRRLSRSRLPLQPRDTRIIPLNDLVREGDDRRYDRRVFQSNYLWSHDEVIICNHRPHFMLFIHIAAPSRGFEFEFPGHVEGAACQLLENNVTLIMATLIRDDGATSYDLYIEEFDLAQDQICGRFLHVKSHAIVKLPQALGVQIQNSVIIRDPFVAIIGPIEVIIVNWRVKAGYLIGIRMMESDFIYLSVTPLLEAAFHAEEPTLFIQGFVTQVPAIFSLDISHLSPLQASSSEDSTFILPIKREPVTVCEVFRLPRPRGTQTMMTLSGIGYLPAYGWVLEAVTSRDLESYCMTLSLDSKTVVRDIALPKDQVPDLEIQHPIQKMSGGISYALMPRQLPGQRPICVLNAPNKLDEFGAVGWVPLLGPDFRPRGGNYKVAYAFDFLRSRLCAFMNNELHIYEY</sequence>
<gene>
    <name evidence="1" type="ORF">SISNIDRAFT_455448</name>
</gene>
<organism evidence="1 2">
    <name type="scientific">Sistotremastrum niveocremeum HHB9708</name>
    <dbReference type="NCBI Taxonomy" id="1314777"/>
    <lineage>
        <taxon>Eukaryota</taxon>
        <taxon>Fungi</taxon>
        <taxon>Dikarya</taxon>
        <taxon>Basidiomycota</taxon>
        <taxon>Agaricomycotina</taxon>
        <taxon>Agaricomycetes</taxon>
        <taxon>Sistotremastrales</taxon>
        <taxon>Sistotremastraceae</taxon>
        <taxon>Sertulicium</taxon>
        <taxon>Sertulicium niveocremeum</taxon>
    </lineage>
</organism>
<dbReference type="Proteomes" id="UP000076722">
    <property type="component" value="Unassembled WGS sequence"/>
</dbReference>
<dbReference type="AlphaFoldDB" id="A0A164U149"/>
<feature type="non-terminal residue" evidence="1">
    <location>
        <position position="1"/>
    </location>
</feature>
<accession>A0A164U149</accession>
<dbReference type="EMBL" id="KV419409">
    <property type="protein sequence ID" value="KZS92824.1"/>
    <property type="molecule type" value="Genomic_DNA"/>
</dbReference>
<evidence type="ECO:0000313" key="1">
    <source>
        <dbReference type="EMBL" id="KZS92824.1"/>
    </source>
</evidence>
<evidence type="ECO:0000313" key="2">
    <source>
        <dbReference type="Proteomes" id="UP000076722"/>
    </source>
</evidence>
<reference evidence="1 2" key="1">
    <citation type="journal article" date="2016" name="Mol. Biol. Evol.">
        <title>Comparative Genomics of Early-Diverging Mushroom-Forming Fungi Provides Insights into the Origins of Lignocellulose Decay Capabilities.</title>
        <authorList>
            <person name="Nagy L.G."/>
            <person name="Riley R."/>
            <person name="Tritt A."/>
            <person name="Adam C."/>
            <person name="Daum C."/>
            <person name="Floudas D."/>
            <person name="Sun H."/>
            <person name="Yadav J.S."/>
            <person name="Pangilinan J."/>
            <person name="Larsson K.H."/>
            <person name="Matsuura K."/>
            <person name="Barry K."/>
            <person name="Labutti K."/>
            <person name="Kuo R."/>
            <person name="Ohm R.A."/>
            <person name="Bhattacharya S.S."/>
            <person name="Shirouzu T."/>
            <person name="Yoshinaga Y."/>
            <person name="Martin F.M."/>
            <person name="Grigoriev I.V."/>
            <person name="Hibbett D.S."/>
        </authorList>
    </citation>
    <scope>NUCLEOTIDE SEQUENCE [LARGE SCALE GENOMIC DNA]</scope>
    <source>
        <strain evidence="1 2">HHB9708</strain>
    </source>
</reference>